<evidence type="ECO:0000313" key="2">
    <source>
        <dbReference type="Proteomes" id="UP001597083"/>
    </source>
</evidence>
<dbReference type="Proteomes" id="UP001597083">
    <property type="component" value="Unassembled WGS sequence"/>
</dbReference>
<keyword evidence="2" id="KW-1185">Reference proteome</keyword>
<reference evidence="2" key="1">
    <citation type="journal article" date="2019" name="Int. J. Syst. Evol. Microbiol.">
        <title>The Global Catalogue of Microorganisms (GCM) 10K type strain sequencing project: providing services to taxonomists for standard genome sequencing and annotation.</title>
        <authorList>
            <consortium name="The Broad Institute Genomics Platform"/>
            <consortium name="The Broad Institute Genome Sequencing Center for Infectious Disease"/>
            <person name="Wu L."/>
            <person name="Ma J."/>
        </authorList>
    </citation>
    <scope>NUCLEOTIDE SEQUENCE [LARGE SCALE GENOMIC DNA]</scope>
    <source>
        <strain evidence="2">JCM 31696</strain>
    </source>
</reference>
<proteinExistence type="predicted"/>
<organism evidence="1 2">
    <name type="scientific">Actinomadura adrarensis</name>
    <dbReference type="NCBI Taxonomy" id="1819600"/>
    <lineage>
        <taxon>Bacteria</taxon>
        <taxon>Bacillati</taxon>
        <taxon>Actinomycetota</taxon>
        <taxon>Actinomycetes</taxon>
        <taxon>Streptosporangiales</taxon>
        <taxon>Thermomonosporaceae</taxon>
        <taxon>Actinomadura</taxon>
    </lineage>
</organism>
<comment type="caution">
    <text evidence="1">The sequence shown here is derived from an EMBL/GenBank/DDBJ whole genome shotgun (WGS) entry which is preliminary data.</text>
</comment>
<evidence type="ECO:0000313" key="1">
    <source>
        <dbReference type="EMBL" id="MFD0855925.1"/>
    </source>
</evidence>
<dbReference type="EMBL" id="JBHTIR010003860">
    <property type="protein sequence ID" value="MFD0855925.1"/>
    <property type="molecule type" value="Genomic_DNA"/>
</dbReference>
<gene>
    <name evidence="1" type="ORF">ACFQ07_27045</name>
</gene>
<protein>
    <submittedName>
        <fullName evidence="1">Uncharacterized protein</fullName>
    </submittedName>
</protein>
<accession>A0ABW3CNU5</accession>
<sequence>MSIITVTDVAPTFGEDVIAGDRILTAHGWSPVITHFVTPPPDSFAVRFYGEGVRIPFHWSQPIARPLAPNHPVAVQVRKDG</sequence>
<name>A0ABW3CNU5_9ACTN</name>